<dbReference type="PATRIC" id="fig|178900.5.peg.2809"/>
<proteinExistence type="predicted"/>
<feature type="compositionally biased region" description="Polar residues" evidence="1">
    <location>
        <begin position="249"/>
        <end position="262"/>
    </location>
</feature>
<dbReference type="InterPro" id="IPR007921">
    <property type="entry name" value="CHAP_dom"/>
</dbReference>
<gene>
    <name evidence="4" type="ORF">AD928_07215</name>
</gene>
<evidence type="ECO:0000259" key="3">
    <source>
        <dbReference type="PROSITE" id="PS50911"/>
    </source>
</evidence>
<evidence type="ECO:0000256" key="1">
    <source>
        <dbReference type="SAM" id="MobiDB-lite"/>
    </source>
</evidence>
<accession>A0A149QBA1</accession>
<feature type="compositionally biased region" description="Polar residues" evidence="1">
    <location>
        <begin position="228"/>
        <end position="238"/>
    </location>
</feature>
<dbReference type="InterPro" id="IPR038765">
    <property type="entry name" value="Papain-like_cys_pep_sf"/>
</dbReference>
<sequence>MRQRRPGKLNLAMAVVSLLSLSAFIQPASAKARHTVSNGHRNGSVHKITFSTASYHAAGRYAGGRWHPAAGRQFVSHRGYGGGHVIQCVAYAKSASEVVLHGNARDWWHNAAGVYERGNAPEEGSVLNFRGIRRMPLGHVAVVRNVVNSRTIIIDQSHWAQAGISRNVPVIDVSPNNDWSAVRVALNNRSGTYGSIYPTYGFIYARSPGERRNSNPRNDVMTAWAKKTQMQGGETQLAQAPENAHPITSGAQDNSITFDGQQ</sequence>
<keyword evidence="2" id="KW-0732">Signal</keyword>
<evidence type="ECO:0000313" key="4">
    <source>
        <dbReference type="EMBL" id="KXU94522.1"/>
    </source>
</evidence>
<dbReference type="Pfam" id="PF05257">
    <property type="entry name" value="CHAP"/>
    <property type="match status" value="1"/>
</dbReference>
<dbReference type="PROSITE" id="PS50911">
    <property type="entry name" value="CHAP"/>
    <property type="match status" value="1"/>
</dbReference>
<dbReference type="Proteomes" id="UP000075473">
    <property type="component" value="Unassembled WGS sequence"/>
</dbReference>
<dbReference type="SUPFAM" id="SSF54001">
    <property type="entry name" value="Cysteine proteinases"/>
    <property type="match status" value="1"/>
</dbReference>
<organism evidence="4 5">
    <name type="scientific">Acetobacter cerevisiae</name>
    <dbReference type="NCBI Taxonomy" id="178900"/>
    <lineage>
        <taxon>Bacteria</taxon>
        <taxon>Pseudomonadati</taxon>
        <taxon>Pseudomonadota</taxon>
        <taxon>Alphaproteobacteria</taxon>
        <taxon>Acetobacterales</taxon>
        <taxon>Acetobacteraceae</taxon>
        <taxon>Acetobacter</taxon>
    </lineage>
</organism>
<dbReference type="Gene3D" id="3.90.1720.10">
    <property type="entry name" value="endopeptidase domain like (from Nostoc punctiforme)"/>
    <property type="match status" value="1"/>
</dbReference>
<protein>
    <recommendedName>
        <fullName evidence="3">Peptidase C51 domain-containing protein</fullName>
    </recommendedName>
</protein>
<name>A0A149QBA1_9PROT</name>
<evidence type="ECO:0000256" key="2">
    <source>
        <dbReference type="SAM" id="SignalP"/>
    </source>
</evidence>
<comment type="caution">
    <text evidence="4">The sequence shown here is derived from an EMBL/GenBank/DDBJ whole genome shotgun (WGS) entry which is preliminary data.</text>
</comment>
<feature type="region of interest" description="Disordered" evidence="1">
    <location>
        <begin position="227"/>
        <end position="262"/>
    </location>
</feature>
<reference evidence="4 5" key="1">
    <citation type="submission" date="2015-06" db="EMBL/GenBank/DDBJ databases">
        <title>Improved classification and identification of acetic acid bacteria using matrix-assisted laser desorption/ionization time-of-flight mass spectrometry; Gluconobacter nephelii and Gluconobacter uchimurae are later heterotypic synonyms of Gluconobacter japonicus and Gluconobacter oxydans, respectively.</title>
        <authorList>
            <person name="Li L."/>
            <person name="Cleenwerck I."/>
            <person name="De Vuyst L."/>
            <person name="Vandamme P."/>
        </authorList>
    </citation>
    <scope>NUCLEOTIDE SEQUENCE [LARGE SCALE GENOMIC DNA]</scope>
    <source>
        <strain evidence="4 5">LMG 1625</strain>
    </source>
</reference>
<feature type="domain" description="Peptidase C51" evidence="3">
    <location>
        <begin position="63"/>
        <end position="183"/>
    </location>
</feature>
<feature type="signal peptide" evidence="2">
    <location>
        <begin position="1"/>
        <end position="25"/>
    </location>
</feature>
<evidence type="ECO:0000313" key="5">
    <source>
        <dbReference type="Proteomes" id="UP000075473"/>
    </source>
</evidence>
<dbReference type="RefSeq" id="WP_043549293.1">
    <property type="nucleotide sequence ID" value="NZ_LHZA01000141.1"/>
</dbReference>
<dbReference type="EMBL" id="LHZA01000141">
    <property type="protein sequence ID" value="KXU94522.1"/>
    <property type="molecule type" value="Genomic_DNA"/>
</dbReference>
<dbReference type="AlphaFoldDB" id="A0A149QBA1"/>
<dbReference type="GeneID" id="29557026"/>
<feature type="chain" id="PRO_5007552188" description="Peptidase C51 domain-containing protein" evidence="2">
    <location>
        <begin position="26"/>
        <end position="262"/>
    </location>
</feature>